<dbReference type="GO" id="GO:0003677">
    <property type="term" value="F:DNA binding"/>
    <property type="evidence" value="ECO:0007669"/>
    <property type="project" value="UniProtKB-KW"/>
</dbReference>
<comment type="caution">
    <text evidence="7">The sequence shown here is derived from an EMBL/GenBank/DDBJ whole genome shotgun (WGS) entry which is preliminary data.</text>
</comment>
<dbReference type="GO" id="GO:0006352">
    <property type="term" value="P:DNA-templated transcription initiation"/>
    <property type="evidence" value="ECO:0007669"/>
    <property type="project" value="InterPro"/>
</dbReference>
<dbReference type="InterPro" id="IPR036388">
    <property type="entry name" value="WH-like_DNA-bd_sf"/>
</dbReference>
<feature type="domain" description="RNA polymerase sigma-70 region 4" evidence="6">
    <location>
        <begin position="151"/>
        <end position="199"/>
    </location>
</feature>
<dbReference type="RefSeq" id="WP_102889205.1">
    <property type="nucleotide sequence ID" value="NZ_NFMF01000003.1"/>
</dbReference>
<protein>
    <submittedName>
        <fullName evidence="7">RNA polymerase subunit sigma-70</fullName>
    </submittedName>
</protein>
<dbReference type="InterPro" id="IPR007630">
    <property type="entry name" value="RNA_pol_sigma70_r4"/>
</dbReference>
<dbReference type="SUPFAM" id="SSF88659">
    <property type="entry name" value="Sigma3 and sigma4 domains of RNA polymerase sigma factors"/>
    <property type="match status" value="1"/>
</dbReference>
<dbReference type="GO" id="GO:0016987">
    <property type="term" value="F:sigma factor activity"/>
    <property type="evidence" value="ECO:0007669"/>
    <property type="project" value="UniProtKB-KW"/>
</dbReference>
<dbReference type="InterPro" id="IPR013324">
    <property type="entry name" value="RNA_pol_sigma_r3/r4-like"/>
</dbReference>
<dbReference type="Pfam" id="PF04545">
    <property type="entry name" value="Sigma70_r4"/>
    <property type="match status" value="1"/>
</dbReference>
<evidence type="ECO:0000313" key="7">
    <source>
        <dbReference type="EMBL" id="PNH22177.1"/>
    </source>
</evidence>
<keyword evidence="1" id="KW-0805">Transcription regulation</keyword>
<reference evidence="7 8" key="1">
    <citation type="submission" date="2017-05" db="EMBL/GenBank/DDBJ databases">
        <authorList>
            <person name="Song R."/>
            <person name="Chenine A.L."/>
            <person name="Ruprecht R.M."/>
        </authorList>
    </citation>
    <scope>NUCLEOTIDE SEQUENCE [LARGE SCALE GENOMIC DNA]</scope>
    <source>
        <strain evidence="7 8">KA00229</strain>
    </source>
</reference>
<dbReference type="Gene3D" id="1.20.120.1810">
    <property type="match status" value="1"/>
</dbReference>
<evidence type="ECO:0000259" key="6">
    <source>
        <dbReference type="Pfam" id="PF04545"/>
    </source>
</evidence>
<dbReference type="InterPro" id="IPR000943">
    <property type="entry name" value="RNA_pol_sigma70"/>
</dbReference>
<dbReference type="InterPro" id="IPR007627">
    <property type="entry name" value="RNA_pol_sigma70_r2"/>
</dbReference>
<name>A0A2J8BBM5_9FIRM</name>
<evidence type="ECO:0000256" key="4">
    <source>
        <dbReference type="ARBA" id="ARBA00023163"/>
    </source>
</evidence>
<proteinExistence type="predicted"/>
<keyword evidence="3" id="KW-0238">DNA-binding</keyword>
<accession>A0A2J8BBM5</accession>
<evidence type="ECO:0000313" key="8">
    <source>
        <dbReference type="Proteomes" id="UP000242958"/>
    </source>
</evidence>
<keyword evidence="2" id="KW-0731">Sigma factor</keyword>
<dbReference type="EMBL" id="NFMF01000003">
    <property type="protein sequence ID" value="PNH22177.1"/>
    <property type="molecule type" value="Genomic_DNA"/>
</dbReference>
<dbReference type="InterPro" id="IPR014284">
    <property type="entry name" value="RNA_pol_sigma-70_dom"/>
</dbReference>
<dbReference type="Pfam" id="PF04542">
    <property type="entry name" value="Sigma70_r2"/>
    <property type="match status" value="1"/>
</dbReference>
<feature type="domain" description="RNA polymerase sigma-70 region 2" evidence="5">
    <location>
        <begin position="39"/>
        <end position="108"/>
    </location>
</feature>
<organism evidence="7 8">
    <name type="scientific">Megasphaera hutchinsoni</name>
    <dbReference type="NCBI Taxonomy" id="1588748"/>
    <lineage>
        <taxon>Bacteria</taxon>
        <taxon>Bacillati</taxon>
        <taxon>Bacillota</taxon>
        <taxon>Negativicutes</taxon>
        <taxon>Veillonellales</taxon>
        <taxon>Veillonellaceae</taxon>
        <taxon>Megasphaera</taxon>
    </lineage>
</organism>
<sequence>MLTSYLKELNTISLLSREEEMRLWKAYKEKGDIAARAKLIEQYQPLVFKEVLHLSMPTEWQLDAIQEGTLGLIDAVERFQIEKGIAFSLYAVHRIRGEILHYLQREGRHMYQSLNEEDEYGHTIQDYIIDSANDVTTQTENKLLFEDIIKLLARLPEKEQVVLSGVYLQDRQQKSIAEELQISVSYVYRLRQKGIRRIRGMVSQLMREKKKSK</sequence>
<dbReference type="AlphaFoldDB" id="A0A2J8BBM5"/>
<dbReference type="SUPFAM" id="SSF88946">
    <property type="entry name" value="Sigma2 domain of RNA polymerase sigma factors"/>
    <property type="match status" value="1"/>
</dbReference>
<dbReference type="InterPro" id="IPR013325">
    <property type="entry name" value="RNA_pol_sigma_r2"/>
</dbReference>
<evidence type="ECO:0000256" key="1">
    <source>
        <dbReference type="ARBA" id="ARBA00023015"/>
    </source>
</evidence>
<dbReference type="PRINTS" id="PR00046">
    <property type="entry name" value="SIGMA70FCT"/>
</dbReference>
<dbReference type="NCBIfam" id="TIGR02937">
    <property type="entry name" value="sigma70-ECF"/>
    <property type="match status" value="1"/>
</dbReference>
<keyword evidence="4" id="KW-0804">Transcription</keyword>
<evidence type="ECO:0000256" key="3">
    <source>
        <dbReference type="ARBA" id="ARBA00023125"/>
    </source>
</evidence>
<dbReference type="Gene3D" id="1.10.10.10">
    <property type="entry name" value="Winged helix-like DNA-binding domain superfamily/Winged helix DNA-binding domain"/>
    <property type="match status" value="1"/>
</dbReference>
<dbReference type="Proteomes" id="UP000242958">
    <property type="component" value="Unassembled WGS sequence"/>
</dbReference>
<evidence type="ECO:0000256" key="2">
    <source>
        <dbReference type="ARBA" id="ARBA00023082"/>
    </source>
</evidence>
<gene>
    <name evidence="7" type="ORF">CAL30_02655</name>
</gene>
<dbReference type="PANTHER" id="PTHR30385">
    <property type="entry name" value="SIGMA FACTOR F FLAGELLAR"/>
    <property type="match status" value="1"/>
</dbReference>
<evidence type="ECO:0000259" key="5">
    <source>
        <dbReference type="Pfam" id="PF04542"/>
    </source>
</evidence>